<dbReference type="PANTHER" id="PTHR46910">
    <property type="entry name" value="TRANSCRIPTION FACTOR PDR1"/>
    <property type="match status" value="1"/>
</dbReference>
<evidence type="ECO:0000313" key="5">
    <source>
        <dbReference type="EMBL" id="KAJ7027124.1"/>
    </source>
</evidence>
<reference evidence="5" key="1">
    <citation type="submission" date="2023-03" db="EMBL/GenBank/DDBJ databases">
        <title>Massive genome expansion in bonnet fungi (Mycena s.s.) driven by repeated elements and novel gene families across ecological guilds.</title>
        <authorList>
            <consortium name="Lawrence Berkeley National Laboratory"/>
            <person name="Harder C.B."/>
            <person name="Miyauchi S."/>
            <person name="Viragh M."/>
            <person name="Kuo A."/>
            <person name="Thoen E."/>
            <person name="Andreopoulos B."/>
            <person name="Lu D."/>
            <person name="Skrede I."/>
            <person name="Drula E."/>
            <person name="Henrissat B."/>
            <person name="Morin E."/>
            <person name="Kohler A."/>
            <person name="Barry K."/>
            <person name="LaButti K."/>
            <person name="Morin E."/>
            <person name="Salamov A."/>
            <person name="Lipzen A."/>
            <person name="Mereny Z."/>
            <person name="Hegedus B."/>
            <person name="Baldrian P."/>
            <person name="Stursova M."/>
            <person name="Weitz H."/>
            <person name="Taylor A."/>
            <person name="Grigoriev I.V."/>
            <person name="Nagy L.G."/>
            <person name="Martin F."/>
            <person name="Kauserud H."/>
        </authorList>
    </citation>
    <scope>NUCLEOTIDE SEQUENCE</scope>
    <source>
        <strain evidence="5">CBHHK200</strain>
    </source>
</reference>
<keyword evidence="2" id="KW-0539">Nucleus</keyword>
<dbReference type="SMART" id="SM00906">
    <property type="entry name" value="Fungal_trans"/>
    <property type="match status" value="1"/>
</dbReference>
<comment type="caution">
    <text evidence="5">The sequence shown here is derived from an EMBL/GenBank/DDBJ whole genome shotgun (WGS) entry which is preliminary data.</text>
</comment>
<dbReference type="AlphaFoldDB" id="A0AAD6SFS0"/>
<dbReference type="Pfam" id="PF04082">
    <property type="entry name" value="Fungal_trans"/>
    <property type="match status" value="1"/>
</dbReference>
<protein>
    <submittedName>
        <fullName evidence="5">Fungal-specific transcription factor domain-containing protein</fullName>
    </submittedName>
</protein>
<dbReference type="EMBL" id="JARJCM010000129">
    <property type="protein sequence ID" value="KAJ7027124.1"/>
    <property type="molecule type" value="Genomic_DNA"/>
</dbReference>
<evidence type="ECO:0000256" key="2">
    <source>
        <dbReference type="ARBA" id="ARBA00023242"/>
    </source>
</evidence>
<dbReference type="CDD" id="cd12148">
    <property type="entry name" value="fungal_TF_MHR"/>
    <property type="match status" value="1"/>
</dbReference>
<dbReference type="GO" id="GO:0008270">
    <property type="term" value="F:zinc ion binding"/>
    <property type="evidence" value="ECO:0007669"/>
    <property type="project" value="InterPro"/>
</dbReference>
<dbReference type="Gene3D" id="4.10.240.10">
    <property type="entry name" value="Zn(2)-C6 fungal-type DNA-binding domain"/>
    <property type="match status" value="1"/>
</dbReference>
<evidence type="ECO:0000259" key="4">
    <source>
        <dbReference type="SMART" id="SM00906"/>
    </source>
</evidence>
<feature type="domain" description="Zn(2)-C6 fungal-type" evidence="3">
    <location>
        <begin position="17"/>
        <end position="66"/>
    </location>
</feature>
<dbReference type="InterPro" id="IPR007219">
    <property type="entry name" value="XnlR_reg_dom"/>
</dbReference>
<keyword evidence="1" id="KW-0479">Metal-binding</keyword>
<dbReference type="InterPro" id="IPR036864">
    <property type="entry name" value="Zn2-C6_fun-type_DNA-bd_sf"/>
</dbReference>
<sequence length="784" mass="87629">MSSNQTLFRQEYRPKQLRVKQACDPCHRMKSEFRCSGSQALDARCIACIESNRDCAYTEPAKKKASRKSYANSLEARLEHSEALIRQLRSQLATAHFNNISAGSSSANSASPLKIRNPSNQAVPVTPSTFPIYLGIAVGSLADPPPPPDRDDLIHVDLSANFEKLHVDSAHQRGFIGKSSGDALVKVALELKEEVRREHRNRLSNRRNHPEEELFPWTSRRMHFWTFKSEKRSFPHNPSFRFPPLPLMNELVGLYFTQQNIYVPLLHRPTFDRSIAEGCHFSDTGFASTLLLVCAIGSRWSADPSVVSMGANNGVGSLGCGWEWFDQVWPPTANLFGQTTLYDLQYYYLAAQFLEGGSDQKACWMLIGIGLRLALNIGLHRRTAHVETPSVQRELFKRAFWALVYLDRTVSCSMGRTCAVQNFDLDLDLPIECDDDYWEHPTHPFQQPAGVASHVLFFNALLRLNNLLSGCLKLLYPLNKIRRFLHSDDSWAESLVVQLNSALSDWYAQMPEHLRWDAAQTDSVFFDQSAALHCAYYRLRILIEKSGPTTVFSLAVCTNAARACADIVDTQRRRKGNVPVVINLPAAFLSGVVLLLNMWSCKRMRLAPDLSSEIAGVHKCIAAVRLCEDRWQSAGLLWDILAELAFVGQVSLPNGIISNVHQSSEPPELPLDTAAIPPYAPATQPSFPDPDASVQLSTGIAPAPISETWLPTKAPFPTTQMDLAQASRELRGMMDLLDSDAMAMWINTPMGLEVDDWGNYFKGFNDVSQNFDQNSESGLVKPAM</sequence>
<dbReference type="Proteomes" id="UP001218188">
    <property type="component" value="Unassembled WGS sequence"/>
</dbReference>
<keyword evidence="6" id="KW-1185">Reference proteome</keyword>
<evidence type="ECO:0000313" key="6">
    <source>
        <dbReference type="Proteomes" id="UP001218188"/>
    </source>
</evidence>
<dbReference type="SUPFAM" id="SSF57701">
    <property type="entry name" value="Zn2/Cys6 DNA-binding domain"/>
    <property type="match status" value="1"/>
</dbReference>
<organism evidence="5 6">
    <name type="scientific">Mycena alexandri</name>
    <dbReference type="NCBI Taxonomy" id="1745969"/>
    <lineage>
        <taxon>Eukaryota</taxon>
        <taxon>Fungi</taxon>
        <taxon>Dikarya</taxon>
        <taxon>Basidiomycota</taxon>
        <taxon>Agaricomycotina</taxon>
        <taxon>Agaricomycetes</taxon>
        <taxon>Agaricomycetidae</taxon>
        <taxon>Agaricales</taxon>
        <taxon>Marasmiineae</taxon>
        <taxon>Mycenaceae</taxon>
        <taxon>Mycena</taxon>
    </lineage>
</organism>
<dbReference type="GO" id="GO:0000981">
    <property type="term" value="F:DNA-binding transcription factor activity, RNA polymerase II-specific"/>
    <property type="evidence" value="ECO:0007669"/>
    <property type="project" value="InterPro"/>
</dbReference>
<dbReference type="GO" id="GO:0003677">
    <property type="term" value="F:DNA binding"/>
    <property type="evidence" value="ECO:0007669"/>
    <property type="project" value="InterPro"/>
</dbReference>
<evidence type="ECO:0000259" key="3">
    <source>
        <dbReference type="SMART" id="SM00066"/>
    </source>
</evidence>
<name>A0AAD6SFS0_9AGAR</name>
<dbReference type="PANTHER" id="PTHR46910:SF38">
    <property type="entry name" value="ZN(2)-C6 FUNGAL-TYPE DOMAIN-CONTAINING PROTEIN"/>
    <property type="match status" value="1"/>
</dbReference>
<dbReference type="GO" id="GO:0006351">
    <property type="term" value="P:DNA-templated transcription"/>
    <property type="evidence" value="ECO:0007669"/>
    <property type="project" value="InterPro"/>
</dbReference>
<feature type="domain" description="Xylanolytic transcriptional activator regulatory" evidence="4">
    <location>
        <begin position="363"/>
        <end position="436"/>
    </location>
</feature>
<proteinExistence type="predicted"/>
<dbReference type="CDD" id="cd00067">
    <property type="entry name" value="GAL4"/>
    <property type="match status" value="1"/>
</dbReference>
<gene>
    <name evidence="5" type="ORF">C8F04DRAFT_1123491</name>
</gene>
<evidence type="ECO:0000256" key="1">
    <source>
        <dbReference type="ARBA" id="ARBA00022723"/>
    </source>
</evidence>
<dbReference type="InterPro" id="IPR050987">
    <property type="entry name" value="AtrR-like"/>
</dbReference>
<dbReference type="InterPro" id="IPR001138">
    <property type="entry name" value="Zn2Cys6_DnaBD"/>
</dbReference>
<accession>A0AAD6SFS0</accession>
<dbReference type="SMART" id="SM00066">
    <property type="entry name" value="GAL4"/>
    <property type="match status" value="1"/>
</dbReference>